<organism evidence="1">
    <name type="scientific">marine sediment metagenome</name>
    <dbReference type="NCBI Taxonomy" id="412755"/>
    <lineage>
        <taxon>unclassified sequences</taxon>
        <taxon>metagenomes</taxon>
        <taxon>ecological metagenomes</taxon>
    </lineage>
</organism>
<feature type="non-terminal residue" evidence="1">
    <location>
        <position position="172"/>
    </location>
</feature>
<name>X0Z5V3_9ZZZZ</name>
<dbReference type="EMBL" id="BARS01056579">
    <property type="protein sequence ID" value="GAG43891.1"/>
    <property type="molecule type" value="Genomic_DNA"/>
</dbReference>
<dbReference type="Gene3D" id="3.30.360.10">
    <property type="entry name" value="Dihydrodipicolinate Reductase, domain 2"/>
    <property type="match status" value="1"/>
</dbReference>
<gene>
    <name evidence="1" type="ORF">S01H1_83270</name>
</gene>
<comment type="caution">
    <text evidence="1">The sequence shown here is derived from an EMBL/GenBank/DDBJ whole genome shotgun (WGS) entry which is preliminary data.</text>
</comment>
<evidence type="ECO:0008006" key="2">
    <source>
        <dbReference type="Google" id="ProtNLM"/>
    </source>
</evidence>
<evidence type="ECO:0000313" key="1">
    <source>
        <dbReference type="EMBL" id="GAG43891.1"/>
    </source>
</evidence>
<reference evidence="1" key="1">
    <citation type="journal article" date="2014" name="Front. Microbiol.">
        <title>High frequency of phylogenetically diverse reductive dehalogenase-homologous genes in deep subseafloor sedimentary metagenomes.</title>
        <authorList>
            <person name="Kawai M."/>
            <person name="Futagami T."/>
            <person name="Toyoda A."/>
            <person name="Takaki Y."/>
            <person name="Nishi S."/>
            <person name="Hori S."/>
            <person name="Arai W."/>
            <person name="Tsubouchi T."/>
            <person name="Morono Y."/>
            <person name="Uchiyama I."/>
            <person name="Ito T."/>
            <person name="Fujiyama A."/>
            <person name="Inagaki F."/>
            <person name="Takami H."/>
        </authorList>
    </citation>
    <scope>NUCLEOTIDE SEQUENCE</scope>
    <source>
        <strain evidence="1">Expedition CK06-06</strain>
    </source>
</reference>
<proteinExistence type="predicted"/>
<sequence>MEVEDNARFKVLMENSGTGGWLTIHMEATWCGGHIGPKEMRTDAGGGGFLRIEGDGGVIDASGKGAISVERWDGGKTVTPLREYPGESISFNDEIETFVDCVRGGTPPEVDIDFGAEIIAVCGAAYLSAIRKRAVSLDEFKDFSRGYVEKHGDNEEAELAILKDLLAPYAYE</sequence>
<accession>X0Z5V3</accession>
<dbReference type="AlphaFoldDB" id="X0Z5V3"/>
<protein>
    <recommendedName>
        <fullName evidence="2">Gfo/Idh/MocA-like oxidoreductase C-terminal domain-containing protein</fullName>
    </recommendedName>
</protein>